<keyword evidence="5 8" id="KW-1133">Transmembrane helix</keyword>
<feature type="transmembrane region" description="Helical" evidence="8">
    <location>
        <begin position="224"/>
        <end position="248"/>
    </location>
</feature>
<organism evidence="9 10">
    <name type="scientific">Bombilactobacillus mellifer</name>
    <dbReference type="NCBI Taxonomy" id="1218492"/>
    <lineage>
        <taxon>Bacteria</taxon>
        <taxon>Bacillati</taxon>
        <taxon>Bacillota</taxon>
        <taxon>Bacilli</taxon>
        <taxon>Lactobacillales</taxon>
        <taxon>Lactobacillaceae</taxon>
        <taxon>Bombilactobacillus</taxon>
    </lineage>
</organism>
<comment type="caution">
    <text evidence="9">The sequence shown here is derived from an EMBL/GenBank/DDBJ whole genome shotgun (WGS) entry which is preliminary data.</text>
</comment>
<keyword evidence="4 8" id="KW-0812">Transmembrane</keyword>
<comment type="similarity">
    <text evidence="7">Belongs to the GntP permease family.</text>
</comment>
<dbReference type="RefSeq" id="WP_046315156.1">
    <property type="nucleotide sequence ID" value="NZ_JBHSZT010000003.1"/>
</dbReference>
<dbReference type="PANTHER" id="PTHR30354">
    <property type="entry name" value="GNT FAMILY GLUCONATE TRANSPORTER"/>
    <property type="match status" value="1"/>
</dbReference>
<evidence type="ECO:0000256" key="2">
    <source>
        <dbReference type="ARBA" id="ARBA00022448"/>
    </source>
</evidence>
<gene>
    <name evidence="9" type="ORF">JG30_00510</name>
</gene>
<dbReference type="Pfam" id="PF02447">
    <property type="entry name" value="GntP_permease"/>
    <property type="match status" value="1"/>
</dbReference>
<evidence type="ECO:0000256" key="6">
    <source>
        <dbReference type="ARBA" id="ARBA00023136"/>
    </source>
</evidence>
<feature type="transmembrane region" description="Helical" evidence="8">
    <location>
        <begin position="50"/>
        <end position="71"/>
    </location>
</feature>
<proteinExistence type="inferred from homology"/>
<dbReference type="PANTHER" id="PTHR30354:SF22">
    <property type="entry name" value="HIGH-AFFINITY GLUCONATE TRANSPORTER"/>
    <property type="match status" value="1"/>
</dbReference>
<feature type="transmembrane region" description="Helical" evidence="8">
    <location>
        <begin position="6"/>
        <end position="38"/>
    </location>
</feature>
<evidence type="ECO:0000256" key="7">
    <source>
        <dbReference type="ARBA" id="ARBA00049663"/>
    </source>
</evidence>
<comment type="subcellular location">
    <subcellularLocation>
        <location evidence="1">Cell membrane</location>
        <topology evidence="1">Multi-pass membrane protein</topology>
    </subcellularLocation>
</comment>
<reference evidence="9 10" key="1">
    <citation type="submission" date="2015-01" db="EMBL/GenBank/DDBJ databases">
        <title>Comparative genomics of the lactic acid bacteria isolated from the honey bee gut.</title>
        <authorList>
            <person name="Ellegaard K.M."/>
            <person name="Tamarit D."/>
            <person name="Javelind E."/>
            <person name="Olofsson T."/>
            <person name="Andersson S.G."/>
            <person name="Vasquez A."/>
        </authorList>
    </citation>
    <scope>NUCLEOTIDE SEQUENCE [LARGE SCALE GENOMIC DNA]</scope>
    <source>
        <strain evidence="9 10">Bin4</strain>
    </source>
</reference>
<evidence type="ECO:0000256" key="8">
    <source>
        <dbReference type="SAM" id="Phobius"/>
    </source>
</evidence>
<sequence length="439" mass="46892">MPIFIIVLGVLLLLFIMVQLKVNAFLSLILTSLVVGVLEGMSLNKTIASIESGLGSTLGSLALVLGFGAMLGKLMEDSGAAQRIAEVLTQKFGQKHIQWAALITAFIVGLAMFYETGFVILIPLVFSIALEAQVPILYIGVPVATALITMHGLVPPHPGPVTIANIFHANLGITMIIGITIAIPAILIGGLLFSRLLPKDKLETQIPEKLFKPTHFTDEQMPSFTVSIMTAVIPVILMALYALCEMFWAQSSLMPYMKFIGNPAIALLIAVLVAIFTFGLRRGKSMKAVMDSIADSISSIAMILLIIGGGGAFKQVLVDSHVDTFIAGYMNHLSLSPLLIAWLLAAVLRLSLGSATVAGMTAAGIVAPLIAMEHVSPELMVLAIGAGSITFSHVNDAGFWIYKEYFNLSIGRTLQTWSVLTLIVSIIGLLGVLVWNLVL</sequence>
<feature type="transmembrane region" description="Helical" evidence="8">
    <location>
        <begin position="260"/>
        <end position="280"/>
    </location>
</feature>
<feature type="transmembrane region" description="Helical" evidence="8">
    <location>
        <begin position="292"/>
        <end position="313"/>
    </location>
</feature>
<keyword evidence="10" id="KW-1185">Reference proteome</keyword>
<dbReference type="InterPro" id="IPR003474">
    <property type="entry name" value="Glcn_transporter"/>
</dbReference>
<name>A0A0F4M0J7_9LACO</name>
<keyword evidence="3" id="KW-1003">Cell membrane</keyword>
<evidence type="ECO:0000256" key="3">
    <source>
        <dbReference type="ARBA" id="ARBA00022475"/>
    </source>
</evidence>
<evidence type="ECO:0000313" key="9">
    <source>
        <dbReference type="EMBL" id="KJY63371.1"/>
    </source>
</evidence>
<dbReference type="PIRSF" id="PIRSF002746">
    <property type="entry name" value="Gluconate_transporter"/>
    <property type="match status" value="1"/>
</dbReference>
<keyword evidence="2" id="KW-0813">Transport</keyword>
<evidence type="ECO:0000313" key="10">
    <source>
        <dbReference type="Proteomes" id="UP000033558"/>
    </source>
</evidence>
<accession>A0A0F4M0J7</accession>
<dbReference type="OrthoDB" id="9787129at2"/>
<dbReference type="NCBIfam" id="TIGR00791">
    <property type="entry name" value="gntP"/>
    <property type="match status" value="1"/>
</dbReference>
<keyword evidence="6 8" id="KW-0472">Membrane</keyword>
<dbReference type="AlphaFoldDB" id="A0A0F4M0J7"/>
<evidence type="ECO:0000256" key="4">
    <source>
        <dbReference type="ARBA" id="ARBA00022692"/>
    </source>
</evidence>
<evidence type="ECO:0000256" key="5">
    <source>
        <dbReference type="ARBA" id="ARBA00022989"/>
    </source>
</evidence>
<dbReference type="GO" id="GO:0005886">
    <property type="term" value="C:plasma membrane"/>
    <property type="evidence" value="ECO:0007669"/>
    <property type="project" value="UniProtKB-SubCell"/>
</dbReference>
<dbReference type="GO" id="GO:0015128">
    <property type="term" value="F:gluconate transmembrane transporter activity"/>
    <property type="evidence" value="ECO:0007669"/>
    <property type="project" value="InterPro"/>
</dbReference>
<dbReference type="EMBL" id="JXJQ01000001">
    <property type="protein sequence ID" value="KJY63371.1"/>
    <property type="molecule type" value="Genomic_DNA"/>
</dbReference>
<evidence type="ECO:0000256" key="1">
    <source>
        <dbReference type="ARBA" id="ARBA00004651"/>
    </source>
</evidence>
<feature type="transmembrane region" description="Helical" evidence="8">
    <location>
        <begin position="99"/>
        <end position="124"/>
    </location>
</feature>
<dbReference type="STRING" id="1218492.JG30_00510"/>
<feature type="transmembrane region" description="Helical" evidence="8">
    <location>
        <begin position="136"/>
        <end position="154"/>
    </location>
</feature>
<feature type="transmembrane region" description="Helical" evidence="8">
    <location>
        <begin position="339"/>
        <end position="367"/>
    </location>
</feature>
<dbReference type="PATRIC" id="fig|1218492.5.peg.162"/>
<protein>
    <submittedName>
        <fullName evidence="9">Putative gluconate permease</fullName>
    </submittedName>
</protein>
<feature type="transmembrane region" description="Helical" evidence="8">
    <location>
        <begin position="414"/>
        <end position="438"/>
    </location>
</feature>
<dbReference type="HOGENOM" id="CLU_027949_0_0_9"/>
<dbReference type="Proteomes" id="UP000033558">
    <property type="component" value="Unassembled WGS sequence"/>
</dbReference>
<feature type="transmembrane region" description="Helical" evidence="8">
    <location>
        <begin position="166"/>
        <end position="193"/>
    </location>
</feature>